<comment type="caution">
    <text evidence="10">The sequence shown here is derived from an EMBL/GenBank/DDBJ whole genome shotgun (WGS) entry which is preliminary data.</text>
</comment>
<dbReference type="AlphaFoldDB" id="A0A7C4JJE8"/>
<dbReference type="CDD" id="cd06261">
    <property type="entry name" value="TM_PBP2"/>
    <property type="match status" value="1"/>
</dbReference>
<dbReference type="GO" id="GO:0055085">
    <property type="term" value="P:transmembrane transport"/>
    <property type="evidence" value="ECO:0007669"/>
    <property type="project" value="InterPro"/>
</dbReference>
<dbReference type="InterPro" id="IPR000515">
    <property type="entry name" value="MetI-like"/>
</dbReference>
<name>A0A7C4JJE8_9CREN</name>
<comment type="similarity">
    <text evidence="7">Belongs to the binding-protein-dependent transport system permease family.</text>
</comment>
<evidence type="ECO:0000256" key="1">
    <source>
        <dbReference type="ARBA" id="ARBA00004651"/>
    </source>
</evidence>
<feature type="transmembrane region" description="Helical" evidence="7">
    <location>
        <begin position="387"/>
        <end position="413"/>
    </location>
</feature>
<accession>A0A7C4JJE8</accession>
<feature type="transmembrane region" description="Helical" evidence="7">
    <location>
        <begin position="12"/>
        <end position="33"/>
    </location>
</feature>
<evidence type="ECO:0000256" key="2">
    <source>
        <dbReference type="ARBA" id="ARBA00022448"/>
    </source>
</evidence>
<feature type="transmembrane region" description="Helical" evidence="7">
    <location>
        <begin position="258"/>
        <end position="280"/>
    </location>
</feature>
<dbReference type="InterPro" id="IPR051393">
    <property type="entry name" value="ABC_transporter_permease"/>
</dbReference>
<comment type="subcellular location">
    <subcellularLocation>
        <location evidence="1 7">Cell membrane</location>
        <topology evidence="1 7">Multi-pass membrane protein</topology>
    </subcellularLocation>
</comment>
<feature type="transmembrane region" description="Helical" evidence="7">
    <location>
        <begin position="452"/>
        <end position="476"/>
    </location>
</feature>
<sequence>MNRRRSNPNKNYLFPTKVALALVLPSIILYMFFNIWPIVFSIGIAFTNATRENILPNPERIKGLKNAIACANYLKTSEEYKEIARILLANVMDYMESIKSTLISMLKVIEANNSEVYIELGQQVAKLSSFVRRLTRVRPDIARVFNCSALGYETSVELLPRDAIDKIDRLINLVGLLANYQALDANVFKFYTEVGLNITNSLEVYFLKLEEDYEDYLEKFIFSANKDLDRLQLKIVVLDNFARLFSDPRFYNSLYKTLLFTVVSVPMKVLLGVLLALFYSSPMIYGKRVMRAFLLVPWATPFLLSAITWKFMYLPNGPLGMAFNLNVNTDEWDAFIVYCLFETWLAYPFIMTITQGALSGLSKEVIEAAYIDGAGLWSRMRKIVFPLISKPVTIATILTTGASLQAFMIPLVINGGYPIGEIRVPYIGSAVGYKNEVLILFGYNRIMIDNEYGYAASMYLVVVLIIVAYVTLWFTISRRFSR</sequence>
<dbReference type="InterPro" id="IPR035906">
    <property type="entry name" value="MetI-like_sf"/>
</dbReference>
<proteinExistence type="inferred from homology"/>
<keyword evidence="2 7" id="KW-0813">Transport</keyword>
<dbReference type="PANTHER" id="PTHR30193">
    <property type="entry name" value="ABC TRANSPORTER PERMEASE PROTEIN"/>
    <property type="match status" value="1"/>
</dbReference>
<keyword evidence="3" id="KW-1003">Cell membrane</keyword>
<organism evidence="10">
    <name type="scientific">Ignisphaera aggregans</name>
    <dbReference type="NCBI Taxonomy" id="334771"/>
    <lineage>
        <taxon>Archaea</taxon>
        <taxon>Thermoproteota</taxon>
        <taxon>Thermoprotei</taxon>
        <taxon>Desulfurococcales</taxon>
        <taxon>Desulfurococcaceae</taxon>
        <taxon>Ignisphaera</taxon>
    </lineage>
</organism>
<evidence type="ECO:0000313" key="10">
    <source>
        <dbReference type="EMBL" id="HGQ64477.1"/>
    </source>
</evidence>
<evidence type="ECO:0000256" key="7">
    <source>
        <dbReference type="RuleBase" id="RU363032"/>
    </source>
</evidence>
<feature type="transmembrane region" description="Helical" evidence="7">
    <location>
        <begin position="334"/>
        <end position="353"/>
    </location>
</feature>
<feature type="domain" description="ABC transmembrane type-1" evidence="8">
    <location>
        <begin position="254"/>
        <end position="473"/>
    </location>
</feature>
<dbReference type="EMBL" id="DTBD01000036">
    <property type="protein sequence ID" value="HGQ64477.1"/>
    <property type="molecule type" value="Genomic_DNA"/>
</dbReference>
<feature type="transmembrane region" description="Helical" evidence="7">
    <location>
        <begin position="292"/>
        <end position="314"/>
    </location>
</feature>
<evidence type="ECO:0000256" key="5">
    <source>
        <dbReference type="ARBA" id="ARBA00022989"/>
    </source>
</evidence>
<keyword evidence="4 7" id="KW-0812">Transmembrane</keyword>
<evidence type="ECO:0000256" key="6">
    <source>
        <dbReference type="ARBA" id="ARBA00023136"/>
    </source>
</evidence>
<dbReference type="Pfam" id="PF00528">
    <property type="entry name" value="BPD_transp_1"/>
    <property type="match status" value="1"/>
</dbReference>
<dbReference type="PROSITE" id="PS50928">
    <property type="entry name" value="ABC_TM1"/>
    <property type="match status" value="1"/>
</dbReference>
<dbReference type="PANTHER" id="PTHR30193:SF37">
    <property type="entry name" value="INNER MEMBRANE ABC TRANSPORTER PERMEASE PROTEIN YCJO"/>
    <property type="match status" value="1"/>
</dbReference>
<evidence type="ECO:0000256" key="3">
    <source>
        <dbReference type="ARBA" id="ARBA00022475"/>
    </source>
</evidence>
<protein>
    <submittedName>
        <fullName evidence="10">Sugar ABC transporter permease</fullName>
    </submittedName>
</protein>
<gene>
    <name evidence="10" type="ORF">ENU08_04455</name>
    <name evidence="9" type="ORF">ENU41_09085</name>
</gene>
<evidence type="ECO:0000313" key="9">
    <source>
        <dbReference type="EMBL" id="HGQ36809.1"/>
    </source>
</evidence>
<keyword evidence="6 7" id="KW-0472">Membrane</keyword>
<dbReference type="Gene3D" id="1.10.3720.10">
    <property type="entry name" value="MetI-like"/>
    <property type="match status" value="1"/>
</dbReference>
<dbReference type="EMBL" id="DTCK01000048">
    <property type="protein sequence ID" value="HGQ36809.1"/>
    <property type="molecule type" value="Genomic_DNA"/>
</dbReference>
<reference evidence="10" key="1">
    <citation type="journal article" date="2020" name="mSystems">
        <title>Genome- and Community-Level Interaction Insights into Carbon Utilization and Element Cycling Functions of Hydrothermarchaeota in Hydrothermal Sediment.</title>
        <authorList>
            <person name="Zhou Z."/>
            <person name="Liu Y."/>
            <person name="Xu W."/>
            <person name="Pan J."/>
            <person name="Luo Z.H."/>
            <person name="Li M."/>
        </authorList>
    </citation>
    <scope>NUCLEOTIDE SEQUENCE [LARGE SCALE GENOMIC DNA]</scope>
    <source>
        <strain evidence="10">SpSt-637</strain>
        <strain evidence="9">SpSt-667</strain>
    </source>
</reference>
<dbReference type="SUPFAM" id="SSF161098">
    <property type="entry name" value="MetI-like"/>
    <property type="match status" value="1"/>
</dbReference>
<keyword evidence="5 7" id="KW-1133">Transmembrane helix</keyword>
<dbReference type="SUPFAM" id="SSF160964">
    <property type="entry name" value="MalF N-terminal region-like"/>
    <property type="match status" value="1"/>
</dbReference>
<evidence type="ECO:0000256" key="4">
    <source>
        <dbReference type="ARBA" id="ARBA00022692"/>
    </source>
</evidence>
<evidence type="ECO:0000259" key="8">
    <source>
        <dbReference type="PROSITE" id="PS50928"/>
    </source>
</evidence>
<dbReference type="GO" id="GO:0005886">
    <property type="term" value="C:plasma membrane"/>
    <property type="evidence" value="ECO:0007669"/>
    <property type="project" value="UniProtKB-SubCell"/>
</dbReference>